<dbReference type="STRING" id="1123501.Wenmar_03008"/>
<dbReference type="GO" id="GO:0009245">
    <property type="term" value="P:lipid A biosynthetic process"/>
    <property type="evidence" value="ECO:0007669"/>
    <property type="project" value="TreeGrafter"/>
</dbReference>
<dbReference type="eggNOG" id="COG1519">
    <property type="taxonomic scope" value="Bacteria"/>
</dbReference>
<dbReference type="Proteomes" id="UP000035100">
    <property type="component" value="Unassembled WGS sequence"/>
</dbReference>
<evidence type="ECO:0000256" key="8">
    <source>
        <dbReference type="PIRSR" id="PIRSR639901-1"/>
    </source>
</evidence>
<comment type="caution">
    <text evidence="12">The sequence shown here is derived from an EMBL/GenBank/DDBJ whole genome shotgun (WGS) entry which is preliminary data.</text>
</comment>
<comment type="pathway">
    <text evidence="2 10">Bacterial outer membrane biogenesis; LPS core biosynthesis.</text>
</comment>
<feature type="domain" description="3-deoxy-D-manno-octulosonic-acid transferase N-terminal" evidence="11">
    <location>
        <begin position="38"/>
        <end position="201"/>
    </location>
</feature>
<evidence type="ECO:0000256" key="5">
    <source>
        <dbReference type="ARBA" id="ARBA00022679"/>
    </source>
</evidence>
<dbReference type="GO" id="GO:0005886">
    <property type="term" value="C:plasma membrane"/>
    <property type="evidence" value="ECO:0007669"/>
    <property type="project" value="UniProtKB-SubCell"/>
</dbReference>
<comment type="catalytic activity">
    <reaction evidence="7 10">
        <text>lipid IVA (E. coli) + CMP-3-deoxy-beta-D-manno-octulosonate = alpha-Kdo-(2-&gt;6)-lipid IVA (E. coli) + CMP + H(+)</text>
        <dbReference type="Rhea" id="RHEA:28066"/>
        <dbReference type="ChEBI" id="CHEBI:15378"/>
        <dbReference type="ChEBI" id="CHEBI:58603"/>
        <dbReference type="ChEBI" id="CHEBI:60364"/>
        <dbReference type="ChEBI" id="CHEBI:60377"/>
        <dbReference type="ChEBI" id="CHEBI:85987"/>
        <dbReference type="EC" id="2.4.99.12"/>
    </reaction>
</comment>
<keyword evidence="10" id="KW-0448">Lipopolysaccharide biosynthesis</keyword>
<evidence type="ECO:0000313" key="12">
    <source>
        <dbReference type="EMBL" id="KIQ68361.1"/>
    </source>
</evidence>
<dbReference type="UniPathway" id="UPA00958"/>
<dbReference type="OrthoDB" id="9789797at2"/>
<evidence type="ECO:0000256" key="10">
    <source>
        <dbReference type="RuleBase" id="RU365103"/>
    </source>
</evidence>
<evidence type="ECO:0000256" key="7">
    <source>
        <dbReference type="ARBA" id="ARBA00049183"/>
    </source>
</evidence>
<keyword evidence="10" id="KW-1003">Cell membrane</keyword>
<keyword evidence="10" id="KW-0472">Membrane</keyword>
<dbReference type="InterPro" id="IPR038107">
    <property type="entry name" value="Glycos_transf_N_sf"/>
</dbReference>
<dbReference type="SUPFAM" id="SSF53756">
    <property type="entry name" value="UDP-Glycosyltransferase/glycogen phosphorylase"/>
    <property type="match status" value="1"/>
</dbReference>
<evidence type="ECO:0000256" key="2">
    <source>
        <dbReference type="ARBA" id="ARBA00004713"/>
    </source>
</evidence>
<comment type="subcellular location">
    <subcellularLocation>
        <location evidence="10">Cell membrane</location>
    </subcellularLocation>
</comment>
<evidence type="ECO:0000256" key="3">
    <source>
        <dbReference type="ARBA" id="ARBA00012621"/>
    </source>
</evidence>
<comment type="similarity">
    <text evidence="10">Belongs to the glycosyltransferase group 1 family.</text>
</comment>
<dbReference type="RefSeq" id="WP_047772336.1">
    <property type="nucleotide sequence ID" value="NZ_KN848374.1"/>
</dbReference>
<comment type="function">
    <text evidence="1 10">Involved in lipopolysaccharide (LPS) biosynthesis. Catalyzes the transfer of 3-deoxy-D-manno-octulosonate (Kdo) residue(s) from CMP-Kdo to lipid IV(A), the tetraacyldisaccharide-1,4'-bisphosphate precursor of lipid A.</text>
</comment>
<reference evidence="12 13" key="1">
    <citation type="submission" date="2013-01" db="EMBL/GenBank/DDBJ databases">
        <authorList>
            <person name="Fiebig A."/>
            <person name="Goeker M."/>
            <person name="Klenk H.-P.P."/>
        </authorList>
    </citation>
    <scope>NUCLEOTIDE SEQUENCE [LARGE SCALE GENOMIC DNA]</scope>
    <source>
        <strain evidence="12 13">DSM 24838</strain>
    </source>
</reference>
<dbReference type="GO" id="GO:0009244">
    <property type="term" value="P:lipopolysaccharide core region biosynthetic process"/>
    <property type="evidence" value="ECO:0007669"/>
    <property type="project" value="UniProtKB-UniRule"/>
</dbReference>
<gene>
    <name evidence="12" type="ORF">Wenmar_03008</name>
</gene>
<dbReference type="EC" id="2.4.99.12" evidence="3 10"/>
<proteinExistence type="inferred from homology"/>
<dbReference type="InterPro" id="IPR039901">
    <property type="entry name" value="Kdotransferase"/>
</dbReference>
<evidence type="ECO:0000256" key="4">
    <source>
        <dbReference type="ARBA" id="ARBA00019077"/>
    </source>
</evidence>
<dbReference type="PANTHER" id="PTHR42755:SF1">
    <property type="entry name" value="3-DEOXY-D-MANNO-OCTULOSONIC ACID TRANSFERASE, MITOCHONDRIAL-RELATED"/>
    <property type="match status" value="1"/>
</dbReference>
<evidence type="ECO:0000256" key="1">
    <source>
        <dbReference type="ARBA" id="ARBA00003394"/>
    </source>
</evidence>
<keyword evidence="5 10" id="KW-0808">Transferase</keyword>
<feature type="active site" description="Proton acceptor" evidence="8">
    <location>
        <position position="63"/>
    </location>
</feature>
<dbReference type="Gene3D" id="3.40.50.11720">
    <property type="entry name" value="3-Deoxy-D-manno-octulosonic-acid transferase, N-terminal domain"/>
    <property type="match status" value="1"/>
</dbReference>
<name>A0A0D0PA27_9RHOB</name>
<organism evidence="12 13">
    <name type="scientific">Wenxinia marina DSM 24838</name>
    <dbReference type="NCBI Taxonomy" id="1123501"/>
    <lineage>
        <taxon>Bacteria</taxon>
        <taxon>Pseudomonadati</taxon>
        <taxon>Pseudomonadota</taxon>
        <taxon>Alphaproteobacteria</taxon>
        <taxon>Rhodobacterales</taxon>
        <taxon>Roseobacteraceae</taxon>
        <taxon>Wenxinia</taxon>
    </lineage>
</organism>
<dbReference type="GO" id="GO:0043842">
    <property type="term" value="F:Kdo transferase activity"/>
    <property type="evidence" value="ECO:0007669"/>
    <property type="project" value="UniProtKB-EC"/>
</dbReference>
<keyword evidence="12" id="KW-0328">Glycosyltransferase</keyword>
<evidence type="ECO:0000256" key="9">
    <source>
        <dbReference type="PIRSR" id="PIRSR639901-2"/>
    </source>
</evidence>
<dbReference type="InterPro" id="IPR007507">
    <property type="entry name" value="Glycos_transf_N"/>
</dbReference>
<dbReference type="EMBL" id="AONG01000014">
    <property type="protein sequence ID" value="KIQ68361.1"/>
    <property type="molecule type" value="Genomic_DNA"/>
</dbReference>
<keyword evidence="13" id="KW-1185">Reference proteome</keyword>
<evidence type="ECO:0000313" key="13">
    <source>
        <dbReference type="Proteomes" id="UP000035100"/>
    </source>
</evidence>
<dbReference type="AlphaFoldDB" id="A0A0D0PA27"/>
<accession>A0A0D0PA27</accession>
<evidence type="ECO:0000259" key="11">
    <source>
        <dbReference type="Pfam" id="PF04413"/>
    </source>
</evidence>
<dbReference type="PANTHER" id="PTHR42755">
    <property type="entry name" value="3-DEOXY-MANNO-OCTULOSONATE CYTIDYLYLTRANSFERASE"/>
    <property type="match status" value="1"/>
</dbReference>
<evidence type="ECO:0000256" key="6">
    <source>
        <dbReference type="ARBA" id="ARBA00031445"/>
    </source>
</evidence>
<dbReference type="Pfam" id="PF04413">
    <property type="entry name" value="Glycos_transf_N"/>
    <property type="match status" value="1"/>
</dbReference>
<feature type="site" description="Transition state stabilizer" evidence="9">
    <location>
        <position position="133"/>
    </location>
</feature>
<sequence length="416" mass="43112">MTLLLSLYRGAADLAAPLAARRVAGRLRAQGVAGRRPWERLGHATQPRPDGPLIWMHGASVGESLSALPLAAALQAERPDLNILVTSGTASSADILSRRLPAGMLHQFAPLDSRPVLRRFLDHWRPDALVLAESEIWPQTILACAARGIPVALVGARLSDGSLRGWARAPRTARAIFSRLALVSAQTAATADALEALGAPSAFPPVDLKAAADPPPGDAVPLAAALGDRPVWAAVSTHPGEEEIALAAHRTVLARHPAALLLLVPRHPERADAIAARTDLPFARRSAGTVPATDHAVWLCDTLGETGLWFRLADPVFLGGSLVPVGGHNPWEPAALGRAPLHGPHVDSAATAWATLAAAGAATGVSADTLGPTVADLLADPARRHAAGAAARRTADAARGDVATLARAILDLPPSK</sequence>
<feature type="site" description="Transition state stabilizer" evidence="9">
    <location>
        <position position="209"/>
    </location>
</feature>
<protein>
    <recommendedName>
        <fullName evidence="4 10">3-deoxy-D-manno-octulosonic acid transferase</fullName>
        <shortName evidence="10">Kdo transferase</shortName>
        <ecNumber evidence="3 10">2.4.99.12</ecNumber>
    </recommendedName>
    <alternativeName>
        <fullName evidence="6 10">Lipid IV(A) 3-deoxy-D-manno-octulosonic acid transferase</fullName>
    </alternativeName>
</protein>
<dbReference type="Gene3D" id="3.40.50.2000">
    <property type="entry name" value="Glycogen Phosphorylase B"/>
    <property type="match status" value="1"/>
</dbReference>